<protein>
    <recommendedName>
        <fullName evidence="3">XRE family transcriptional regulator</fullName>
    </recommendedName>
</protein>
<reference evidence="1 2" key="1">
    <citation type="submission" date="2018-05" db="EMBL/GenBank/DDBJ databases">
        <title>Genomic Encyclopedia of Type Strains, Phase IV (KMG-V): Genome sequencing to study the core and pangenomes of soil and plant-associated prokaryotes.</title>
        <authorList>
            <person name="Whitman W."/>
        </authorList>
    </citation>
    <scope>NUCLEOTIDE SEQUENCE [LARGE SCALE GENOMIC DNA]</scope>
    <source>
        <strain evidence="1 2">PNG 92-11</strain>
    </source>
</reference>
<sequence>MDDLTSPARFLAYLMAEHHISITQLCRRSGMNSDAARNFLAGLLPVTPALADQLGRVSHSPGFWLNRQALWTRFESAPSADNDGPAPH</sequence>
<dbReference type="Gene3D" id="1.10.260.40">
    <property type="entry name" value="lambda repressor-like DNA-binding domains"/>
    <property type="match status" value="1"/>
</dbReference>
<proteinExistence type="predicted"/>
<dbReference type="InterPro" id="IPR010982">
    <property type="entry name" value="Lambda_DNA-bd_dom_sf"/>
</dbReference>
<accession>A0ABD6XM88</accession>
<dbReference type="SUPFAM" id="SSF47413">
    <property type="entry name" value="lambda repressor-like DNA-binding domains"/>
    <property type="match status" value="1"/>
</dbReference>
<dbReference type="Proteomes" id="UP000245996">
    <property type="component" value="Unassembled WGS sequence"/>
</dbReference>
<name>A0ABD6XM88_ENTAG</name>
<dbReference type="EMBL" id="QGHE01000017">
    <property type="protein sequence ID" value="PWJ73963.1"/>
    <property type="molecule type" value="Genomic_DNA"/>
</dbReference>
<evidence type="ECO:0008006" key="3">
    <source>
        <dbReference type="Google" id="ProtNLM"/>
    </source>
</evidence>
<evidence type="ECO:0000313" key="1">
    <source>
        <dbReference type="EMBL" id="PWJ73963.1"/>
    </source>
</evidence>
<evidence type="ECO:0000313" key="2">
    <source>
        <dbReference type="Proteomes" id="UP000245996"/>
    </source>
</evidence>
<dbReference type="AlphaFoldDB" id="A0ABD6XM88"/>
<gene>
    <name evidence="1" type="ORF">C7430_11791</name>
</gene>
<organism evidence="1 2">
    <name type="scientific">Enterobacter agglomerans</name>
    <name type="common">Erwinia herbicola</name>
    <name type="synonym">Pantoea agglomerans</name>
    <dbReference type="NCBI Taxonomy" id="549"/>
    <lineage>
        <taxon>Bacteria</taxon>
        <taxon>Pseudomonadati</taxon>
        <taxon>Pseudomonadota</taxon>
        <taxon>Gammaproteobacteria</taxon>
        <taxon>Enterobacterales</taxon>
        <taxon>Erwiniaceae</taxon>
        <taxon>Pantoea</taxon>
        <taxon>Pantoea agglomerans group</taxon>
    </lineage>
</organism>
<comment type="caution">
    <text evidence="1">The sequence shown here is derived from an EMBL/GenBank/DDBJ whole genome shotgun (WGS) entry which is preliminary data.</text>
</comment>